<evidence type="ECO:0000259" key="1">
    <source>
        <dbReference type="Pfam" id="PF00934"/>
    </source>
</evidence>
<dbReference type="Proteomes" id="UP001205185">
    <property type="component" value="Unassembled WGS sequence"/>
</dbReference>
<feature type="domain" description="PE" evidence="1">
    <location>
        <begin position="40"/>
        <end position="126"/>
    </location>
</feature>
<dbReference type="EMBL" id="JAMTCO010000015">
    <property type="protein sequence ID" value="MCP2273159.1"/>
    <property type="molecule type" value="Genomic_DNA"/>
</dbReference>
<proteinExistence type="predicted"/>
<reference evidence="2 3" key="1">
    <citation type="submission" date="2022-06" db="EMBL/GenBank/DDBJ databases">
        <title>Genomic Encyclopedia of Archaeal and Bacterial Type Strains, Phase II (KMG-II): from individual species to whole genera.</title>
        <authorList>
            <person name="Goeker M."/>
        </authorList>
    </citation>
    <scope>NUCLEOTIDE SEQUENCE [LARGE SCALE GENOMIC DNA]</scope>
    <source>
        <strain evidence="2 3">DSM 44255</strain>
    </source>
</reference>
<name>A0ABT1IKI0_9PSEU</name>
<keyword evidence="3" id="KW-1185">Reference proteome</keyword>
<protein>
    <submittedName>
        <fullName evidence="2">PE family protein</fullName>
    </submittedName>
</protein>
<dbReference type="RefSeq" id="WP_253890254.1">
    <property type="nucleotide sequence ID" value="NZ_BAAAVB010000019.1"/>
</dbReference>
<evidence type="ECO:0000313" key="2">
    <source>
        <dbReference type="EMBL" id="MCP2273159.1"/>
    </source>
</evidence>
<evidence type="ECO:0000313" key="3">
    <source>
        <dbReference type="Proteomes" id="UP001205185"/>
    </source>
</evidence>
<sequence>MTDATQSGAIAAVLATAHMAAESLHRTTATSAGQFLINHDNVLAAAKVIQTQIDTLQPQIDTAIADLEIAAPGNDEVSIRVAHEWNDRLVHQSGSYSVRVAEYITGLRNLVNQLKDSARAYGYNEDEISAALGAAGA</sequence>
<dbReference type="InterPro" id="IPR000084">
    <property type="entry name" value="PE-PGRS_N"/>
</dbReference>
<dbReference type="Pfam" id="PF00934">
    <property type="entry name" value="PE"/>
    <property type="match status" value="1"/>
</dbReference>
<organism evidence="2 3">
    <name type="scientific">Actinokineospora diospyrosa</name>
    <dbReference type="NCBI Taxonomy" id="103728"/>
    <lineage>
        <taxon>Bacteria</taxon>
        <taxon>Bacillati</taxon>
        <taxon>Actinomycetota</taxon>
        <taxon>Actinomycetes</taxon>
        <taxon>Pseudonocardiales</taxon>
        <taxon>Pseudonocardiaceae</taxon>
        <taxon>Actinokineospora</taxon>
    </lineage>
</organism>
<gene>
    <name evidence="2" type="ORF">LV75_005685</name>
</gene>
<comment type="caution">
    <text evidence="2">The sequence shown here is derived from an EMBL/GenBank/DDBJ whole genome shotgun (WGS) entry which is preliminary data.</text>
</comment>
<dbReference type="Gene3D" id="1.10.287.850">
    <property type="entry name" value="HP0062-like domain"/>
    <property type="match status" value="1"/>
</dbReference>
<accession>A0ABT1IKI0</accession>